<dbReference type="PANTHER" id="PTHR11963:SF48">
    <property type="entry name" value="DIPEPTIDASE B, ISOFORM A"/>
    <property type="match status" value="1"/>
</dbReference>
<dbReference type="Pfam" id="PF00883">
    <property type="entry name" value="Peptidase_M17"/>
    <property type="match status" value="1"/>
</dbReference>
<dbReference type="EMBL" id="JADGKB010000032">
    <property type="protein sequence ID" value="KAJ3257981.1"/>
    <property type="molecule type" value="Genomic_DNA"/>
</dbReference>
<evidence type="ECO:0000259" key="5">
    <source>
        <dbReference type="PROSITE" id="PS00631"/>
    </source>
</evidence>
<name>A0AAD5UHP1_9FUNG</name>
<dbReference type="InterPro" id="IPR000819">
    <property type="entry name" value="Peptidase_M17_C"/>
</dbReference>
<gene>
    <name evidence="6" type="primary">NPEPL1</name>
    <name evidence="6" type="ORF">HK103_004115</name>
</gene>
<dbReference type="PANTHER" id="PTHR11963">
    <property type="entry name" value="LEUCINE AMINOPEPTIDASE-RELATED"/>
    <property type="match status" value="1"/>
</dbReference>
<evidence type="ECO:0000313" key="7">
    <source>
        <dbReference type="Proteomes" id="UP001210925"/>
    </source>
</evidence>
<dbReference type="Proteomes" id="UP001210925">
    <property type="component" value="Unassembled WGS sequence"/>
</dbReference>
<dbReference type="GO" id="GO:0005737">
    <property type="term" value="C:cytoplasm"/>
    <property type="evidence" value="ECO:0007669"/>
    <property type="project" value="InterPro"/>
</dbReference>
<keyword evidence="4" id="KW-0378">Hydrolase</keyword>
<protein>
    <submittedName>
        <fullName evidence="6">Aminopeptidase npepl1</fullName>
    </submittedName>
</protein>
<dbReference type="GO" id="GO:0030145">
    <property type="term" value="F:manganese ion binding"/>
    <property type="evidence" value="ECO:0007669"/>
    <property type="project" value="InterPro"/>
</dbReference>
<dbReference type="AlphaFoldDB" id="A0AAD5UHP1"/>
<keyword evidence="2 6" id="KW-0031">Aminopeptidase</keyword>
<comment type="similarity">
    <text evidence="1">Belongs to the peptidase M17 family.</text>
</comment>
<keyword evidence="3" id="KW-0645">Protease</keyword>
<dbReference type="PRINTS" id="PR00481">
    <property type="entry name" value="LAMNOPPTDASE"/>
</dbReference>
<keyword evidence="7" id="KW-1185">Reference proteome</keyword>
<dbReference type="GO" id="GO:0070006">
    <property type="term" value="F:metalloaminopeptidase activity"/>
    <property type="evidence" value="ECO:0007669"/>
    <property type="project" value="InterPro"/>
</dbReference>
<reference evidence="6" key="1">
    <citation type="submission" date="2020-05" db="EMBL/GenBank/DDBJ databases">
        <title>Phylogenomic resolution of chytrid fungi.</title>
        <authorList>
            <person name="Stajich J.E."/>
            <person name="Amses K."/>
            <person name="Simmons R."/>
            <person name="Seto K."/>
            <person name="Myers J."/>
            <person name="Bonds A."/>
            <person name="Quandt C.A."/>
            <person name="Barry K."/>
            <person name="Liu P."/>
            <person name="Grigoriev I."/>
            <person name="Longcore J.E."/>
            <person name="James T.Y."/>
        </authorList>
    </citation>
    <scope>NUCLEOTIDE SEQUENCE</scope>
    <source>
        <strain evidence="6">PLAUS21</strain>
    </source>
</reference>
<evidence type="ECO:0000313" key="6">
    <source>
        <dbReference type="EMBL" id="KAJ3257981.1"/>
    </source>
</evidence>
<feature type="domain" description="Cytosol aminopeptidase" evidence="5">
    <location>
        <begin position="298"/>
        <end position="305"/>
    </location>
</feature>
<sequence>MISIKSENTDYLIYIGYNLTEIKQKYAVKSTSSFVSILNDNKQISFFEFENKVSRNLIIRTDLINEKIKQLPKDQNMQIMLVFDTYQEIRNALPVVYNFPIYSKKTSGPQRKVYLDFVCKEKVDYQELNVLLNGILKTQLLVDMPPNELNTNRFVQEAKDLVAKLNNEHVSIKVIEGEELKSKFGGIYNVGKAAVEPPRLVVLSYLPPSEKTICLVGKGIVYDSGGLSIKATLFMCGMKHDMGGAASVLASFESIVTQKVQKKVYALLCLAENAVSSKSLRNDDIITMYSGKTVEVNNTDAEGRLVLSDGVAYCSQNLKPDLIVDIATLTGAQLITTGLKHAAILTPSEKTEQFVIKCGKDSGDLVYPILYAPEILLDNFKSKVADLKNSVKDRMNAQCSCAGIFIEQHLGDYKGEWCHVDIAGKCKLIVGPASHEDRGTGYGASLLYEIVKQY</sequence>
<evidence type="ECO:0000256" key="2">
    <source>
        <dbReference type="ARBA" id="ARBA00022438"/>
    </source>
</evidence>
<dbReference type="GO" id="GO:0006508">
    <property type="term" value="P:proteolysis"/>
    <property type="evidence" value="ECO:0007669"/>
    <property type="project" value="UniProtKB-KW"/>
</dbReference>
<evidence type="ECO:0000256" key="4">
    <source>
        <dbReference type="ARBA" id="ARBA00022801"/>
    </source>
</evidence>
<dbReference type="InterPro" id="IPR011356">
    <property type="entry name" value="Leucine_aapep/pepB"/>
</dbReference>
<organism evidence="6 7">
    <name type="scientific">Boothiomyces macroporosus</name>
    <dbReference type="NCBI Taxonomy" id="261099"/>
    <lineage>
        <taxon>Eukaryota</taxon>
        <taxon>Fungi</taxon>
        <taxon>Fungi incertae sedis</taxon>
        <taxon>Chytridiomycota</taxon>
        <taxon>Chytridiomycota incertae sedis</taxon>
        <taxon>Chytridiomycetes</taxon>
        <taxon>Rhizophydiales</taxon>
        <taxon>Terramycetaceae</taxon>
        <taxon>Boothiomyces</taxon>
    </lineage>
</organism>
<evidence type="ECO:0000256" key="1">
    <source>
        <dbReference type="ARBA" id="ARBA00009528"/>
    </source>
</evidence>
<evidence type="ECO:0000256" key="3">
    <source>
        <dbReference type="ARBA" id="ARBA00022670"/>
    </source>
</evidence>
<dbReference type="SUPFAM" id="SSF53187">
    <property type="entry name" value="Zn-dependent exopeptidases"/>
    <property type="match status" value="1"/>
</dbReference>
<proteinExistence type="inferred from homology"/>
<dbReference type="CDD" id="cd00433">
    <property type="entry name" value="Peptidase_M17"/>
    <property type="match status" value="1"/>
</dbReference>
<dbReference type="PROSITE" id="PS00631">
    <property type="entry name" value="CYTOSOL_AP"/>
    <property type="match status" value="1"/>
</dbReference>
<comment type="caution">
    <text evidence="6">The sequence shown here is derived from an EMBL/GenBank/DDBJ whole genome shotgun (WGS) entry which is preliminary data.</text>
</comment>
<accession>A0AAD5UHP1</accession>
<dbReference type="Gene3D" id="3.40.630.10">
    <property type="entry name" value="Zn peptidases"/>
    <property type="match status" value="1"/>
</dbReference>